<sequence length="31" mass="3572">MTGKRIVLPPLFIGGPRDMRRRYMDAIALVQ</sequence>
<accession>A0A0A8YWB1</accession>
<reference evidence="1" key="2">
    <citation type="journal article" date="2015" name="Data Brief">
        <title>Shoot transcriptome of the giant reed, Arundo donax.</title>
        <authorList>
            <person name="Barrero R.A."/>
            <person name="Guerrero F.D."/>
            <person name="Moolhuijzen P."/>
            <person name="Goolsby J.A."/>
            <person name="Tidwell J."/>
            <person name="Bellgard S.E."/>
            <person name="Bellgard M.I."/>
        </authorList>
    </citation>
    <scope>NUCLEOTIDE SEQUENCE</scope>
    <source>
        <tissue evidence="1">Shoot tissue taken approximately 20 cm above the soil surface</tissue>
    </source>
</reference>
<evidence type="ECO:0000313" key="1">
    <source>
        <dbReference type="EMBL" id="JAD30876.1"/>
    </source>
</evidence>
<reference evidence="1" key="1">
    <citation type="submission" date="2014-09" db="EMBL/GenBank/DDBJ databases">
        <authorList>
            <person name="Magalhaes I.L.F."/>
            <person name="Oliveira U."/>
            <person name="Santos F.R."/>
            <person name="Vidigal T.H.D.A."/>
            <person name="Brescovit A.D."/>
            <person name="Santos A.J."/>
        </authorList>
    </citation>
    <scope>NUCLEOTIDE SEQUENCE</scope>
    <source>
        <tissue evidence="1">Shoot tissue taken approximately 20 cm above the soil surface</tissue>
    </source>
</reference>
<protein>
    <submittedName>
        <fullName evidence="1">Uncharacterized protein</fullName>
    </submittedName>
</protein>
<dbReference type="AlphaFoldDB" id="A0A0A8YWB1"/>
<name>A0A0A8YWB1_ARUDO</name>
<dbReference type="EMBL" id="GBRH01267019">
    <property type="protein sequence ID" value="JAD30876.1"/>
    <property type="molecule type" value="Transcribed_RNA"/>
</dbReference>
<proteinExistence type="predicted"/>
<organism evidence="1">
    <name type="scientific">Arundo donax</name>
    <name type="common">Giant reed</name>
    <name type="synonym">Donax arundinaceus</name>
    <dbReference type="NCBI Taxonomy" id="35708"/>
    <lineage>
        <taxon>Eukaryota</taxon>
        <taxon>Viridiplantae</taxon>
        <taxon>Streptophyta</taxon>
        <taxon>Embryophyta</taxon>
        <taxon>Tracheophyta</taxon>
        <taxon>Spermatophyta</taxon>
        <taxon>Magnoliopsida</taxon>
        <taxon>Liliopsida</taxon>
        <taxon>Poales</taxon>
        <taxon>Poaceae</taxon>
        <taxon>PACMAD clade</taxon>
        <taxon>Arundinoideae</taxon>
        <taxon>Arundineae</taxon>
        <taxon>Arundo</taxon>
    </lineage>
</organism>